<accession>A0A066WUL8</accession>
<evidence type="ECO:0000313" key="6">
    <source>
        <dbReference type="Proteomes" id="UP000027238"/>
    </source>
</evidence>
<dbReference type="Proteomes" id="UP000027238">
    <property type="component" value="Unassembled WGS sequence"/>
</dbReference>
<dbReference type="CDD" id="cd00431">
    <property type="entry name" value="cysteine_hydrolases"/>
    <property type="match status" value="1"/>
</dbReference>
<evidence type="ECO:0000256" key="3">
    <source>
        <dbReference type="SAM" id="MobiDB-lite"/>
    </source>
</evidence>
<dbReference type="eggNOG" id="ENOG502S0MF">
    <property type="taxonomic scope" value="Eukaryota"/>
</dbReference>
<gene>
    <name evidence="5" type="ORF">CSUB01_02092</name>
</gene>
<evidence type="ECO:0000313" key="5">
    <source>
        <dbReference type="EMBL" id="KDN60593.1"/>
    </source>
</evidence>
<organism evidence="5 6">
    <name type="scientific">Colletotrichum sublineola</name>
    <name type="common">Sorghum anthracnose fungus</name>
    <dbReference type="NCBI Taxonomy" id="1173701"/>
    <lineage>
        <taxon>Eukaryota</taxon>
        <taxon>Fungi</taxon>
        <taxon>Dikarya</taxon>
        <taxon>Ascomycota</taxon>
        <taxon>Pezizomycotina</taxon>
        <taxon>Sordariomycetes</taxon>
        <taxon>Hypocreomycetidae</taxon>
        <taxon>Glomerellales</taxon>
        <taxon>Glomerellaceae</taxon>
        <taxon>Colletotrichum</taxon>
        <taxon>Colletotrichum graminicola species complex</taxon>
    </lineage>
</organism>
<keyword evidence="6" id="KW-1185">Reference proteome</keyword>
<comment type="caution">
    <text evidence="5">The sequence shown here is derived from an EMBL/GenBank/DDBJ whole genome shotgun (WGS) entry which is preliminary data.</text>
</comment>
<dbReference type="Gene3D" id="3.40.50.850">
    <property type="entry name" value="Isochorismatase-like"/>
    <property type="match status" value="1"/>
</dbReference>
<evidence type="ECO:0000256" key="1">
    <source>
        <dbReference type="ARBA" id="ARBA00006336"/>
    </source>
</evidence>
<dbReference type="PANTHER" id="PTHR43540:SF9">
    <property type="entry name" value="FAMILY HYDROLASE, PUTATIVE (AFU_ORTHOLOGUE AFUA_2G08700)-RELATED"/>
    <property type="match status" value="1"/>
</dbReference>
<feature type="region of interest" description="Disordered" evidence="3">
    <location>
        <begin position="1"/>
        <end position="27"/>
    </location>
</feature>
<dbReference type="OMA" id="SWNARPY"/>
<dbReference type="Pfam" id="PF00857">
    <property type="entry name" value="Isochorismatase"/>
    <property type="match status" value="1"/>
</dbReference>
<evidence type="ECO:0000259" key="4">
    <source>
        <dbReference type="Pfam" id="PF00857"/>
    </source>
</evidence>
<evidence type="ECO:0000256" key="2">
    <source>
        <dbReference type="ARBA" id="ARBA00022801"/>
    </source>
</evidence>
<dbReference type="InterPro" id="IPR000868">
    <property type="entry name" value="Isochorismatase-like_dom"/>
</dbReference>
<dbReference type="EMBL" id="JMSE01001496">
    <property type="protein sequence ID" value="KDN60593.1"/>
    <property type="molecule type" value="Genomic_DNA"/>
</dbReference>
<proteinExistence type="inferred from homology"/>
<dbReference type="AlphaFoldDB" id="A0A066WUL8"/>
<feature type="compositionally biased region" description="Low complexity" evidence="3">
    <location>
        <begin position="11"/>
        <end position="22"/>
    </location>
</feature>
<dbReference type="STRING" id="1173701.A0A066WUL8"/>
<keyword evidence="2 5" id="KW-0378">Hydrolase</keyword>
<dbReference type="SUPFAM" id="SSF52499">
    <property type="entry name" value="Isochorismatase-like hydrolases"/>
    <property type="match status" value="1"/>
</dbReference>
<comment type="similarity">
    <text evidence="1">Belongs to the isochorismatase family.</text>
</comment>
<dbReference type="HOGENOM" id="CLU_068979_0_0_1"/>
<name>A0A066WUL8_COLSU</name>
<protein>
    <submittedName>
        <fullName evidence="5">Putative isochorismatase hydrolase</fullName>
    </submittedName>
</protein>
<dbReference type="PANTHER" id="PTHR43540">
    <property type="entry name" value="PEROXYUREIDOACRYLATE/UREIDOACRYLATE AMIDOHYDROLASE-RELATED"/>
    <property type="match status" value="1"/>
</dbReference>
<dbReference type="InterPro" id="IPR036380">
    <property type="entry name" value="Isochorismatase-like_sf"/>
</dbReference>
<dbReference type="OrthoDB" id="167809at2759"/>
<dbReference type="GO" id="GO:0016787">
    <property type="term" value="F:hydrolase activity"/>
    <property type="evidence" value="ECO:0007669"/>
    <property type="project" value="UniProtKB-KW"/>
</dbReference>
<sequence length="349" mass="38457">MYFLPVDELSTPRSSSPSSSPPKHLTNPFQMHLSKPWRPLVLALHAATPALGQVFNTYSTFNALAGNADSTDAALLGNYYNHWRLTGQNETTNRTTWDLTRSARLPTTSPKEIPMSGRRASAIIEPSRSAFVIIDMQNFFLHPKLTPSASLGRAAVGPTVDLIHAFRDNGVKILWTNWGFDDYDLIISPPADLDGFSDDHTRATSFCSDMGTIEGDNGETVQVGKKLCRGSWNARPYGDLDDEMVRGVKQGTDFYFNKNRVSGLWGAQTPLGLYLQENGITTLFFGGVNSDQCVWGTLLDAYYKGFDVVYVPDCAATISPWYAEQMVRYNADLNGFIANSSDIIAALKG</sequence>
<feature type="domain" description="Isochorismatase-like" evidence="4">
    <location>
        <begin position="129"/>
        <end position="326"/>
    </location>
</feature>
<reference evidence="6" key="1">
    <citation type="journal article" date="2014" name="Genome Announc.">
        <title>Draft genome sequence of Colletotrichum sublineola, a destructive pathogen of cultivated sorghum.</title>
        <authorList>
            <person name="Baroncelli R."/>
            <person name="Sanz-Martin J.M."/>
            <person name="Rech G.E."/>
            <person name="Sukno S.A."/>
            <person name="Thon M.R."/>
        </authorList>
    </citation>
    <scope>NUCLEOTIDE SEQUENCE [LARGE SCALE GENOMIC DNA]</scope>
    <source>
        <strain evidence="6">TX430BB</strain>
    </source>
</reference>
<dbReference type="InterPro" id="IPR050272">
    <property type="entry name" value="Isochorismatase-like_hydrls"/>
</dbReference>